<reference evidence="2 3" key="1">
    <citation type="submission" date="2016-10" db="EMBL/GenBank/DDBJ databases">
        <authorList>
            <person name="de Groot N.N."/>
        </authorList>
    </citation>
    <scope>NUCLEOTIDE SEQUENCE [LARGE SCALE GENOMIC DNA]</scope>
    <source>
        <strain evidence="2 3">DSM 23995</strain>
    </source>
</reference>
<gene>
    <name evidence="2" type="ORF">SAMN05192532_103113</name>
</gene>
<dbReference type="PANTHER" id="PTHR43682:SF1">
    <property type="entry name" value="LACTATE UTILIZATION PROTEIN C"/>
    <property type="match status" value="1"/>
</dbReference>
<dbReference type="Gene3D" id="3.40.50.10420">
    <property type="entry name" value="NagB/RpiA/CoA transferase-like"/>
    <property type="match status" value="1"/>
</dbReference>
<organism evidence="2 3">
    <name type="scientific">Alteribacillus iranensis</name>
    <dbReference type="NCBI Taxonomy" id="930128"/>
    <lineage>
        <taxon>Bacteria</taxon>
        <taxon>Bacillati</taxon>
        <taxon>Bacillota</taxon>
        <taxon>Bacilli</taxon>
        <taxon>Bacillales</taxon>
        <taxon>Bacillaceae</taxon>
        <taxon>Alteribacillus</taxon>
    </lineage>
</organism>
<dbReference type="OrthoDB" id="9794157at2"/>
<dbReference type="EMBL" id="FONT01000003">
    <property type="protein sequence ID" value="SFE69976.1"/>
    <property type="molecule type" value="Genomic_DNA"/>
</dbReference>
<dbReference type="Pfam" id="PF02589">
    <property type="entry name" value="LUD_dom"/>
    <property type="match status" value="1"/>
</dbReference>
<accession>A0A1I2CNU7</accession>
<name>A0A1I2CNU7_9BACI</name>
<evidence type="ECO:0000259" key="1">
    <source>
        <dbReference type="Pfam" id="PF02589"/>
    </source>
</evidence>
<sequence>MIKRETFFQSIADKMGRERRSSVQPPARFSAPRKSVSYTDHELIHTFTERATALKIDVHPCTYDTLANHLTNIVKREGSQSIISWGDEQDDTSFIRYTAAETGAYLTCWDKNKDEQSLRTAASAADIGITFADFGIAESGTLIITNGCSLGRLVSLLPPVYVAVLSVKHIIPHLSEAMKLMDKQNNEDNLPACINFISGPSTTGDLQAEMALGVHGPGSVYVLLVS</sequence>
<dbReference type="InterPro" id="IPR003741">
    <property type="entry name" value="LUD_dom"/>
</dbReference>
<evidence type="ECO:0000313" key="3">
    <source>
        <dbReference type="Proteomes" id="UP000199516"/>
    </source>
</evidence>
<dbReference type="SUPFAM" id="SSF100950">
    <property type="entry name" value="NagB/RpiA/CoA transferase-like"/>
    <property type="match status" value="1"/>
</dbReference>
<dbReference type="PANTHER" id="PTHR43682">
    <property type="entry name" value="LACTATE UTILIZATION PROTEIN C"/>
    <property type="match status" value="1"/>
</dbReference>
<protein>
    <submittedName>
        <fullName evidence="2">L-lactate dehydrogenase complex protein LldG</fullName>
    </submittedName>
</protein>
<dbReference type="STRING" id="930128.SAMN05192532_103113"/>
<evidence type="ECO:0000313" key="2">
    <source>
        <dbReference type="EMBL" id="SFE69976.1"/>
    </source>
</evidence>
<dbReference type="InterPro" id="IPR037171">
    <property type="entry name" value="NagB/RpiA_transferase-like"/>
</dbReference>
<dbReference type="InterPro" id="IPR024185">
    <property type="entry name" value="FTHF_cligase-like_sf"/>
</dbReference>
<dbReference type="RefSeq" id="WP_091660165.1">
    <property type="nucleotide sequence ID" value="NZ_FONT01000003.1"/>
</dbReference>
<proteinExistence type="predicted"/>
<dbReference type="Proteomes" id="UP000199516">
    <property type="component" value="Unassembled WGS sequence"/>
</dbReference>
<dbReference type="AlphaFoldDB" id="A0A1I2CNU7"/>
<feature type="domain" description="LUD" evidence="1">
    <location>
        <begin position="46"/>
        <end position="225"/>
    </location>
</feature>
<keyword evidence="3" id="KW-1185">Reference proteome</keyword>